<evidence type="ECO:0000259" key="2">
    <source>
        <dbReference type="SMART" id="SM00460"/>
    </source>
</evidence>
<dbReference type="InterPro" id="IPR038765">
    <property type="entry name" value="Papain-like_cys_pep_sf"/>
</dbReference>
<protein>
    <submittedName>
        <fullName evidence="3">Transglutaminase family protein</fullName>
    </submittedName>
</protein>
<dbReference type="SUPFAM" id="SSF54001">
    <property type="entry name" value="Cysteine proteinases"/>
    <property type="match status" value="1"/>
</dbReference>
<reference evidence="3" key="1">
    <citation type="submission" date="2023-03" db="EMBL/GenBank/DDBJ databases">
        <authorList>
            <person name="Cleenwerck I."/>
        </authorList>
    </citation>
    <scope>NUCLEOTIDE SEQUENCE</scope>
    <source>
        <strain evidence="3">LMG 32879</strain>
    </source>
</reference>
<dbReference type="Pfam" id="PF08379">
    <property type="entry name" value="Bact_transglu_N"/>
    <property type="match status" value="1"/>
</dbReference>
<gene>
    <name evidence="3" type="ORF">LMG32879_003030</name>
</gene>
<feature type="compositionally biased region" description="Basic and acidic residues" evidence="1">
    <location>
        <begin position="293"/>
        <end position="310"/>
    </location>
</feature>
<feature type="region of interest" description="Disordered" evidence="1">
    <location>
        <begin position="286"/>
        <end position="310"/>
    </location>
</feature>
<dbReference type="PANTHER" id="PTHR33490:SF1">
    <property type="entry name" value="SLL1233 PROTEIN"/>
    <property type="match status" value="1"/>
</dbReference>
<dbReference type="Gene3D" id="3.10.620.30">
    <property type="match status" value="1"/>
</dbReference>
<dbReference type="InterPro" id="IPR013589">
    <property type="entry name" value="Bac_transglu_N"/>
</dbReference>
<dbReference type="EMBL" id="CATKSH010000036">
    <property type="protein sequence ID" value="CAI9122170.1"/>
    <property type="molecule type" value="Genomic_DNA"/>
</dbReference>
<feature type="domain" description="Transglutaminase-like" evidence="2">
    <location>
        <begin position="174"/>
        <end position="241"/>
    </location>
</feature>
<dbReference type="AlphaFoldDB" id="A0AA35Y322"/>
<dbReference type="RefSeq" id="WP_289842078.1">
    <property type="nucleotide sequence ID" value="NZ_CATKSH010000036.1"/>
</dbReference>
<dbReference type="PANTHER" id="PTHR33490">
    <property type="entry name" value="BLR5614 PROTEIN-RELATED"/>
    <property type="match status" value="1"/>
</dbReference>
<proteinExistence type="predicted"/>
<dbReference type="SMART" id="SM00460">
    <property type="entry name" value="TGc"/>
    <property type="match status" value="1"/>
</dbReference>
<dbReference type="Proteomes" id="UP001176960">
    <property type="component" value="Unassembled WGS sequence"/>
</dbReference>
<dbReference type="Pfam" id="PF01841">
    <property type="entry name" value="Transglut_core"/>
    <property type="match status" value="1"/>
</dbReference>
<name>A0AA35Y322_9PROT</name>
<sequence length="310" mass="34587">MPVLSVEHTTVYRYRRPVGFGEHRLLGRPRDTVDQRLIEWSLDVTPGEDRLRHTLDAFGNVVTHFSVGTRARELRVVNRMTVDHRAVVPVVGEVASYARAWPFNYDAGDVPDLARLREPLSDDADHALARWTRRFLKPGETGTLELLAAMTRAIHDEFSYRARFEEGTQSPSRTLVLCSGTCRDFAVLMIEAVRALGFAARFVTGYLHTPRGEHHHGGGATHAWVEVFVPGLGWVDFDPTNGILGSHDLIRVASVRDWRQAVPLAGTWTGFPADFESMDVSVVVRNGSGGTDARPRHRDEPPEGHVRAEA</sequence>
<accession>A0AA35Y322</accession>
<evidence type="ECO:0000256" key="1">
    <source>
        <dbReference type="SAM" id="MobiDB-lite"/>
    </source>
</evidence>
<dbReference type="InterPro" id="IPR002931">
    <property type="entry name" value="Transglutaminase-like"/>
</dbReference>
<evidence type="ECO:0000313" key="4">
    <source>
        <dbReference type="Proteomes" id="UP001176960"/>
    </source>
</evidence>
<organism evidence="3 4">
    <name type="scientific">Brytella acorum</name>
    <dbReference type="NCBI Taxonomy" id="2959299"/>
    <lineage>
        <taxon>Bacteria</taxon>
        <taxon>Pseudomonadati</taxon>
        <taxon>Pseudomonadota</taxon>
        <taxon>Alphaproteobacteria</taxon>
        <taxon>Acetobacterales</taxon>
        <taxon>Acetobacteraceae</taxon>
        <taxon>Brytella</taxon>
    </lineage>
</organism>
<evidence type="ECO:0000313" key="3">
    <source>
        <dbReference type="EMBL" id="CAI9122170.1"/>
    </source>
</evidence>
<keyword evidence="4" id="KW-1185">Reference proteome</keyword>
<comment type="caution">
    <text evidence="3">The sequence shown here is derived from an EMBL/GenBank/DDBJ whole genome shotgun (WGS) entry which is preliminary data.</text>
</comment>